<accession>A0ABW0VHL7</accession>
<proteinExistence type="predicted"/>
<evidence type="ECO:0000313" key="3">
    <source>
        <dbReference type="EMBL" id="MFC5645156.1"/>
    </source>
</evidence>
<organism evidence="3 4">
    <name type="scientific">Kitasatospora cinereorecta</name>
    <dbReference type="NCBI Taxonomy" id="285560"/>
    <lineage>
        <taxon>Bacteria</taxon>
        <taxon>Bacillati</taxon>
        <taxon>Actinomycetota</taxon>
        <taxon>Actinomycetes</taxon>
        <taxon>Kitasatosporales</taxon>
        <taxon>Streptomycetaceae</taxon>
        <taxon>Kitasatospora</taxon>
    </lineage>
</organism>
<keyword evidence="4" id="KW-1185">Reference proteome</keyword>
<comment type="caution">
    <text evidence="3">The sequence shown here is derived from an EMBL/GenBank/DDBJ whole genome shotgun (WGS) entry which is preliminary data.</text>
</comment>
<protein>
    <submittedName>
        <fullName evidence="3">Transposase</fullName>
    </submittedName>
</protein>
<reference evidence="4" key="1">
    <citation type="journal article" date="2019" name="Int. J. Syst. Evol. Microbiol.">
        <title>The Global Catalogue of Microorganisms (GCM) 10K type strain sequencing project: providing services to taxonomists for standard genome sequencing and annotation.</title>
        <authorList>
            <consortium name="The Broad Institute Genomics Platform"/>
            <consortium name="The Broad Institute Genome Sequencing Center for Infectious Disease"/>
            <person name="Wu L."/>
            <person name="Ma J."/>
        </authorList>
    </citation>
    <scope>NUCLEOTIDE SEQUENCE [LARGE SCALE GENOMIC DNA]</scope>
    <source>
        <strain evidence="4">CGMCC 4.1622</strain>
    </source>
</reference>
<dbReference type="EMBL" id="JBHSOC010000063">
    <property type="protein sequence ID" value="MFC5645156.1"/>
    <property type="molecule type" value="Genomic_DNA"/>
</dbReference>
<gene>
    <name evidence="3" type="ORF">ACFPZF_27865</name>
</gene>
<sequence length="329" mass="34800">MGVRYRFAAVIFRQARPVLKDLAAVEPGEKHPRRRVVDAILYVVRTGCAWRWLPMDFAPWPTACWHSRGGTRWHSASRTAAHPGLRGVPDVGAGPALGQGPRSGRPGVVLMAPVRSAGAAPVGGEGAVGSALARSGKGGGLRYACQRAAACPETETGCCGCWQSCPVLINGFDDGPLVAGEELVARPGFWAAYLMWLCQPEECEYPPTPKCFGADPADVDAVSKALDNEDSRPVFRIPFGGGHTALVLNRPFEPGTQYLITHPDWGRHGHLTTITGPDATGPGLFRHHPGVAGRARSPVGACRPSAPRTGPGCEKHAGSPPGGRSYCRP</sequence>
<evidence type="ECO:0000313" key="4">
    <source>
        <dbReference type="Proteomes" id="UP001596066"/>
    </source>
</evidence>
<dbReference type="Proteomes" id="UP001596066">
    <property type="component" value="Unassembled WGS sequence"/>
</dbReference>
<evidence type="ECO:0000256" key="1">
    <source>
        <dbReference type="SAM" id="MobiDB-lite"/>
    </source>
</evidence>
<dbReference type="InterPro" id="IPR025161">
    <property type="entry name" value="IS402-like_dom"/>
</dbReference>
<evidence type="ECO:0000259" key="2">
    <source>
        <dbReference type="Pfam" id="PF13340"/>
    </source>
</evidence>
<dbReference type="Pfam" id="PF13340">
    <property type="entry name" value="DUF4096"/>
    <property type="match status" value="1"/>
</dbReference>
<dbReference type="RefSeq" id="WP_380231998.1">
    <property type="nucleotide sequence ID" value="NZ_BAAAUA010000050.1"/>
</dbReference>
<feature type="domain" description="Insertion element IS402-like" evidence="2">
    <location>
        <begin position="28"/>
        <end position="67"/>
    </location>
</feature>
<name>A0ABW0VHL7_9ACTN</name>
<feature type="region of interest" description="Disordered" evidence="1">
    <location>
        <begin position="290"/>
        <end position="329"/>
    </location>
</feature>